<organism evidence="2 3">
    <name type="scientific">Dryococelus australis</name>
    <dbReference type="NCBI Taxonomy" id="614101"/>
    <lineage>
        <taxon>Eukaryota</taxon>
        <taxon>Metazoa</taxon>
        <taxon>Ecdysozoa</taxon>
        <taxon>Arthropoda</taxon>
        <taxon>Hexapoda</taxon>
        <taxon>Insecta</taxon>
        <taxon>Pterygota</taxon>
        <taxon>Neoptera</taxon>
        <taxon>Polyneoptera</taxon>
        <taxon>Phasmatodea</taxon>
        <taxon>Verophasmatodea</taxon>
        <taxon>Anareolatae</taxon>
        <taxon>Phasmatidae</taxon>
        <taxon>Eurycanthinae</taxon>
        <taxon>Dryococelus</taxon>
    </lineage>
</organism>
<name>A0ABQ9INQ3_9NEOP</name>
<feature type="region of interest" description="Disordered" evidence="1">
    <location>
        <begin position="568"/>
        <end position="605"/>
    </location>
</feature>
<accession>A0ABQ9INQ3</accession>
<evidence type="ECO:0000256" key="1">
    <source>
        <dbReference type="SAM" id="MobiDB-lite"/>
    </source>
</evidence>
<keyword evidence="3" id="KW-1185">Reference proteome</keyword>
<comment type="caution">
    <text evidence="2">The sequence shown here is derived from an EMBL/GenBank/DDBJ whole genome shotgun (WGS) entry which is preliminary data.</text>
</comment>
<sequence length="605" mass="68105">MFFSPIKPVPRSPNRAISSSAPPYITSVRRCFCETYSLICWTMSHLLSRQHLWVQRDGALAHLATGAHGVLDQMYSHPVARTILQYRLPFGYKKFILAKAVEMKDRGLREEDLLARILAARDVIRTSPAMLQRMRDTLATLSCLHQRWGTPLLTSPIPHCFSLEAITSSSNHLNWLVFAEMGLAGDSVIHGRATELLPDPCVPEGTLSYYLCQKNGLMADYFIYTLVVTRGSTQSGHYLIHLQKVGCTRLHRRCCIPTQLRSKPGHLWIPGTRSQESAQNNVSSLVIELRSVQCRPQITCTSIAYTNVNTGSEWVKIWNYFPSIVTNFTGSMTLSARIKIAHFVVNSPLWTRIGPRCTLPANKTSVPAETTLRYTQYYERTKRTFRSLRPAESLANICTSESHRMVLPLVSGFSWGSPVFSAIAFRGCSISTSLYPRRISRPYREKEVVSDLLHALQRLELAVREAAHEPHIAPGAGAWVLLRRQVQQPHAVEGHARHHARERPLDTLFRVVPLAAQLDLRLAVEHRQLVACTRLHRSHTQAPVKHKYPPPPLHHPRHPVLRAGIKGRGKREIPEKTPPTNGITQHSSHMRKSGATRPGIEPASP</sequence>
<protein>
    <submittedName>
        <fullName evidence="2">Uncharacterized protein</fullName>
    </submittedName>
</protein>
<gene>
    <name evidence="2" type="ORF">PR048_003646</name>
</gene>
<reference evidence="2 3" key="1">
    <citation type="submission" date="2023-02" db="EMBL/GenBank/DDBJ databases">
        <title>LHISI_Scaffold_Assembly.</title>
        <authorList>
            <person name="Stuart O.P."/>
            <person name="Cleave R."/>
            <person name="Magrath M.J.L."/>
            <person name="Mikheyev A.S."/>
        </authorList>
    </citation>
    <scope>NUCLEOTIDE SEQUENCE [LARGE SCALE GENOMIC DNA]</scope>
    <source>
        <strain evidence="2">Daus_M_001</strain>
        <tissue evidence="2">Leg muscle</tissue>
    </source>
</reference>
<evidence type="ECO:0000313" key="3">
    <source>
        <dbReference type="Proteomes" id="UP001159363"/>
    </source>
</evidence>
<evidence type="ECO:0000313" key="2">
    <source>
        <dbReference type="EMBL" id="KAJ8898286.1"/>
    </source>
</evidence>
<feature type="compositionally biased region" description="Polar residues" evidence="1">
    <location>
        <begin position="578"/>
        <end position="587"/>
    </location>
</feature>
<dbReference type="Proteomes" id="UP001159363">
    <property type="component" value="Chromosome 1"/>
</dbReference>
<proteinExistence type="predicted"/>
<dbReference type="EMBL" id="JARBHB010000001">
    <property type="protein sequence ID" value="KAJ8898286.1"/>
    <property type="molecule type" value="Genomic_DNA"/>
</dbReference>